<dbReference type="InterPro" id="IPR012349">
    <property type="entry name" value="Split_barrel_FMN-bd"/>
</dbReference>
<dbReference type="Pfam" id="PF01613">
    <property type="entry name" value="Flavin_Reduct"/>
    <property type="match status" value="1"/>
</dbReference>
<organism evidence="4 5">
    <name type="scientific">Sphingopyxis panaciterrulae</name>
    <dbReference type="NCBI Taxonomy" id="462372"/>
    <lineage>
        <taxon>Bacteria</taxon>
        <taxon>Pseudomonadati</taxon>
        <taxon>Pseudomonadota</taxon>
        <taxon>Alphaproteobacteria</taxon>
        <taxon>Sphingomonadales</taxon>
        <taxon>Sphingomonadaceae</taxon>
        <taxon>Sphingopyxis</taxon>
    </lineage>
</organism>
<evidence type="ECO:0000313" key="5">
    <source>
        <dbReference type="Proteomes" id="UP000537161"/>
    </source>
</evidence>
<dbReference type="PANTHER" id="PTHR30466:SF11">
    <property type="entry name" value="FLAVIN-DEPENDENT MONOOXYGENASE, REDUCTASE SUBUNIT HSAB"/>
    <property type="match status" value="1"/>
</dbReference>
<comment type="similarity">
    <text evidence="1">Belongs to the non-flavoprotein flavin reductase family.</text>
</comment>
<accession>A0A7W9B6C7</accession>
<dbReference type="RefSeq" id="WP_184098593.1">
    <property type="nucleotide sequence ID" value="NZ_JACIJH010000007.1"/>
</dbReference>
<evidence type="ECO:0000256" key="1">
    <source>
        <dbReference type="ARBA" id="ARBA00008898"/>
    </source>
</evidence>
<dbReference type="GO" id="GO:0010181">
    <property type="term" value="F:FMN binding"/>
    <property type="evidence" value="ECO:0007669"/>
    <property type="project" value="InterPro"/>
</dbReference>
<dbReference type="Proteomes" id="UP000537161">
    <property type="component" value="Unassembled WGS sequence"/>
</dbReference>
<evidence type="ECO:0000256" key="2">
    <source>
        <dbReference type="ARBA" id="ARBA00023002"/>
    </source>
</evidence>
<reference evidence="4 5" key="1">
    <citation type="submission" date="2020-08" db="EMBL/GenBank/DDBJ databases">
        <title>Genomic Encyclopedia of Type Strains, Phase IV (KMG-IV): sequencing the most valuable type-strain genomes for metagenomic binning, comparative biology and taxonomic classification.</title>
        <authorList>
            <person name="Goeker M."/>
        </authorList>
    </citation>
    <scope>NUCLEOTIDE SEQUENCE [LARGE SCALE GENOMIC DNA]</scope>
    <source>
        <strain evidence="4 5">DSM 27163</strain>
    </source>
</reference>
<dbReference type="AlphaFoldDB" id="A0A7W9B6C7"/>
<dbReference type="GO" id="GO:0042602">
    <property type="term" value="F:riboflavin reductase (NADPH) activity"/>
    <property type="evidence" value="ECO:0007669"/>
    <property type="project" value="TreeGrafter"/>
</dbReference>
<name>A0A7W9B6C7_9SPHN</name>
<dbReference type="EMBL" id="JACIJH010000007">
    <property type="protein sequence ID" value="MBB5707078.1"/>
    <property type="molecule type" value="Genomic_DNA"/>
</dbReference>
<dbReference type="PANTHER" id="PTHR30466">
    <property type="entry name" value="FLAVIN REDUCTASE"/>
    <property type="match status" value="1"/>
</dbReference>
<sequence>MKGCDLQDAMDRMSVPTRVDEALMRRVCGNYATGVAIVSTMSATDQPVALTVNSFSSVSLDPPLILWSLRSTSPSRRHFEEGKAFAISILGEGQNELAMRFARAVPDKFDGVTRRPGLLGAPLIEGSIAHLECLRYHHLEAGDHIIFIWHVVEARQAPDRAPLTYYEGRFHRIAPLPGA</sequence>
<keyword evidence="2" id="KW-0560">Oxidoreductase</keyword>
<comment type="caution">
    <text evidence="4">The sequence shown here is derived from an EMBL/GenBank/DDBJ whole genome shotgun (WGS) entry which is preliminary data.</text>
</comment>
<protein>
    <recommendedName>
        <fullName evidence="3">Flavin reductase like domain-containing protein</fullName>
    </recommendedName>
</protein>
<gene>
    <name evidence="4" type="ORF">FHR21_002440</name>
</gene>
<keyword evidence="5" id="KW-1185">Reference proteome</keyword>
<proteinExistence type="inferred from homology"/>
<dbReference type="Gene3D" id="2.30.110.10">
    <property type="entry name" value="Electron Transport, Fmn-binding Protein, Chain A"/>
    <property type="match status" value="1"/>
</dbReference>
<evidence type="ECO:0000259" key="3">
    <source>
        <dbReference type="SMART" id="SM00903"/>
    </source>
</evidence>
<feature type="domain" description="Flavin reductase like" evidence="3">
    <location>
        <begin position="28"/>
        <end position="172"/>
    </location>
</feature>
<evidence type="ECO:0000313" key="4">
    <source>
        <dbReference type="EMBL" id="MBB5707078.1"/>
    </source>
</evidence>
<dbReference type="SUPFAM" id="SSF50475">
    <property type="entry name" value="FMN-binding split barrel"/>
    <property type="match status" value="1"/>
</dbReference>
<dbReference type="SMART" id="SM00903">
    <property type="entry name" value="Flavin_Reduct"/>
    <property type="match status" value="1"/>
</dbReference>
<dbReference type="InterPro" id="IPR050268">
    <property type="entry name" value="NADH-dep_flavin_reductase"/>
</dbReference>
<dbReference type="InterPro" id="IPR002563">
    <property type="entry name" value="Flavin_Rdtase-like_dom"/>
</dbReference>